<name>A0A1F5RBT2_9BACT</name>
<evidence type="ECO:0000313" key="4">
    <source>
        <dbReference type="Proteomes" id="UP000177230"/>
    </source>
</evidence>
<dbReference type="EMBL" id="MFFM01000034">
    <property type="protein sequence ID" value="OGF11919.1"/>
    <property type="molecule type" value="Genomic_DNA"/>
</dbReference>
<gene>
    <name evidence="3" type="ORF">A2024_02705</name>
</gene>
<comment type="caution">
    <text evidence="3">The sequence shown here is derived from an EMBL/GenBank/DDBJ whole genome shotgun (WGS) entry which is preliminary data.</text>
</comment>
<proteinExistence type="predicted"/>
<evidence type="ECO:0000313" key="3">
    <source>
        <dbReference type="EMBL" id="OGF11919.1"/>
    </source>
</evidence>
<keyword evidence="1" id="KW-1133">Transmembrane helix</keyword>
<feature type="signal peptide" evidence="2">
    <location>
        <begin position="1"/>
        <end position="31"/>
    </location>
</feature>
<feature type="transmembrane region" description="Helical" evidence="1">
    <location>
        <begin position="304"/>
        <end position="324"/>
    </location>
</feature>
<accession>A0A1F5RBT2</accession>
<feature type="transmembrane region" description="Helical" evidence="1">
    <location>
        <begin position="368"/>
        <end position="393"/>
    </location>
</feature>
<feature type="transmembrane region" description="Helical" evidence="1">
    <location>
        <begin position="276"/>
        <end position="298"/>
    </location>
</feature>
<keyword evidence="1" id="KW-0812">Transmembrane</keyword>
<evidence type="ECO:0000256" key="2">
    <source>
        <dbReference type="SAM" id="SignalP"/>
    </source>
</evidence>
<feature type="chain" id="PRO_5009520643" description="Polymer-forming cytoskeletal protein" evidence="2">
    <location>
        <begin position="32"/>
        <end position="417"/>
    </location>
</feature>
<keyword evidence="1" id="KW-0472">Membrane</keyword>
<reference evidence="3 4" key="1">
    <citation type="journal article" date="2016" name="Nat. Commun.">
        <title>Thousands of microbial genomes shed light on interconnected biogeochemical processes in an aquifer system.</title>
        <authorList>
            <person name="Anantharaman K."/>
            <person name="Brown C.T."/>
            <person name="Hug L.A."/>
            <person name="Sharon I."/>
            <person name="Castelle C.J."/>
            <person name="Probst A.J."/>
            <person name="Thomas B.C."/>
            <person name="Singh A."/>
            <person name="Wilkins M.J."/>
            <person name="Karaoz U."/>
            <person name="Brodie E.L."/>
            <person name="Williams K.H."/>
            <person name="Hubbard S.S."/>
            <person name="Banfield J.F."/>
        </authorList>
    </citation>
    <scope>NUCLEOTIDE SEQUENCE [LARGE SCALE GENOMIC DNA]</scope>
</reference>
<feature type="transmembrane region" description="Helical" evidence="1">
    <location>
        <begin position="336"/>
        <end position="362"/>
    </location>
</feature>
<dbReference type="AlphaFoldDB" id="A0A1F5RBT2"/>
<keyword evidence="2" id="KW-0732">Signal</keyword>
<evidence type="ECO:0008006" key="5">
    <source>
        <dbReference type="Google" id="ProtNLM"/>
    </source>
</evidence>
<sequence length="417" mass="43120">MYKINRHSAKSGWLILLPMIALLLAATPGLAEETVVGTKLLDKKTTIKIQGIGDSDSQGTYKLKIGDKEVEIDSKDAKVGDIYVGPADTINDDVVTKGGSITVDGMVNGDCVTFGGGVTVNGTVMHDVATFGGATVVAGTVKGDVATFGGTVSIDGTVGGEVAAFGGMVNLGPESSVGGDISTVGGTVDKAEGARVAGEIKNVDLGMLNQFIPSMVGSAHFAHKKPAAGRAIKFFIVFFMLAGLGILITLLGVFFAKPIERIVHIIEVDFWKSAGIGFLVQISLAPALVFMAVSILGIPLIPLAVLLVVAGILMSIASFGVIINQKFLHAVNKPPMNTLPAVVLGFVLLHSLFLLGSLINIAGSPLTALGVIFIIINFIVLWCGVTVGLGAVWTTRLGTRDQAPPRPPTAPKIAAAE</sequence>
<dbReference type="Proteomes" id="UP000177230">
    <property type="component" value="Unassembled WGS sequence"/>
</dbReference>
<organism evidence="3 4">
    <name type="scientific">Candidatus Edwardsbacteria bacterium GWF2_54_11</name>
    <dbReference type="NCBI Taxonomy" id="1817851"/>
    <lineage>
        <taxon>Bacteria</taxon>
        <taxon>Candidatus Edwardsiibacteriota</taxon>
    </lineage>
</organism>
<evidence type="ECO:0000256" key="1">
    <source>
        <dbReference type="SAM" id="Phobius"/>
    </source>
</evidence>
<protein>
    <recommendedName>
        <fullName evidence="5">Polymer-forming cytoskeletal protein</fullName>
    </recommendedName>
</protein>
<feature type="transmembrane region" description="Helical" evidence="1">
    <location>
        <begin position="234"/>
        <end position="256"/>
    </location>
</feature>